<keyword evidence="1" id="KW-0472">Membrane</keyword>
<feature type="transmembrane region" description="Helical" evidence="1">
    <location>
        <begin position="20"/>
        <end position="41"/>
    </location>
</feature>
<protein>
    <submittedName>
        <fullName evidence="2">Uncharacterized protein</fullName>
    </submittedName>
</protein>
<keyword evidence="1" id="KW-1133">Transmembrane helix</keyword>
<reference evidence="2 3" key="2">
    <citation type="journal article" date="2017" name="Nature">
        <title>The Apostasia genome and the evolution of orchids.</title>
        <authorList>
            <person name="Zhang G.Q."/>
            <person name="Liu K.W."/>
            <person name="Li Z."/>
            <person name="Lohaus R."/>
            <person name="Hsiao Y.Y."/>
            <person name="Niu S.C."/>
            <person name="Wang J.Y."/>
            <person name="Lin Y.C."/>
            <person name="Xu Q."/>
            <person name="Chen L.J."/>
            <person name="Yoshida K."/>
            <person name="Fujiwara S."/>
            <person name="Wang Z.W."/>
            <person name="Zhang Y.Q."/>
            <person name="Mitsuda N."/>
            <person name="Wang M."/>
            <person name="Liu G.H."/>
            <person name="Pecoraro L."/>
            <person name="Huang H.X."/>
            <person name="Xiao X.J."/>
            <person name="Lin M."/>
            <person name="Wu X.Y."/>
            <person name="Wu W.L."/>
            <person name="Chen Y.Y."/>
            <person name="Chang S.B."/>
            <person name="Sakamoto S."/>
            <person name="Ohme-Takagi M."/>
            <person name="Yagi M."/>
            <person name="Zeng S.J."/>
            <person name="Shen C.Y."/>
            <person name="Yeh C.M."/>
            <person name="Luo Y.B."/>
            <person name="Tsai W.C."/>
            <person name="Van de Peer Y."/>
            <person name="Liu Z.J."/>
        </authorList>
    </citation>
    <scope>NUCLEOTIDE SEQUENCE [LARGE SCALE GENOMIC DNA]</scope>
    <source>
        <tissue evidence="2">The whole plant</tissue>
    </source>
</reference>
<keyword evidence="1" id="KW-0812">Transmembrane</keyword>
<reference evidence="2 3" key="1">
    <citation type="journal article" date="2016" name="Sci. Rep.">
        <title>The Dendrobium catenatum Lindl. genome sequence provides insights into polysaccharide synthase, floral development and adaptive evolution.</title>
        <authorList>
            <person name="Zhang G.Q."/>
            <person name="Xu Q."/>
            <person name="Bian C."/>
            <person name="Tsai W.C."/>
            <person name="Yeh C.M."/>
            <person name="Liu K.W."/>
            <person name="Yoshida K."/>
            <person name="Zhang L.S."/>
            <person name="Chang S.B."/>
            <person name="Chen F."/>
            <person name="Shi Y."/>
            <person name="Su Y.Y."/>
            <person name="Zhang Y.Q."/>
            <person name="Chen L.J."/>
            <person name="Yin Y."/>
            <person name="Lin M."/>
            <person name="Huang H."/>
            <person name="Deng H."/>
            <person name="Wang Z.W."/>
            <person name="Zhu S.L."/>
            <person name="Zhao X."/>
            <person name="Deng C."/>
            <person name="Niu S.C."/>
            <person name="Huang J."/>
            <person name="Wang M."/>
            <person name="Liu G.H."/>
            <person name="Yang H.J."/>
            <person name="Xiao X.J."/>
            <person name="Hsiao Y.Y."/>
            <person name="Wu W.L."/>
            <person name="Chen Y.Y."/>
            <person name="Mitsuda N."/>
            <person name="Ohme-Takagi M."/>
            <person name="Luo Y.B."/>
            <person name="Van de Peer Y."/>
            <person name="Liu Z.J."/>
        </authorList>
    </citation>
    <scope>NUCLEOTIDE SEQUENCE [LARGE SCALE GENOMIC DNA]</scope>
    <source>
        <tissue evidence="2">The whole plant</tissue>
    </source>
</reference>
<dbReference type="Proteomes" id="UP000233837">
    <property type="component" value="Unassembled WGS sequence"/>
</dbReference>
<proteinExistence type="predicted"/>
<name>A0A2I0W1A7_9ASPA</name>
<dbReference type="EMBL" id="KZ503030">
    <property type="protein sequence ID" value="PKU69451.1"/>
    <property type="molecule type" value="Genomic_DNA"/>
</dbReference>
<dbReference type="AlphaFoldDB" id="A0A2I0W1A7"/>
<evidence type="ECO:0000256" key="1">
    <source>
        <dbReference type="SAM" id="Phobius"/>
    </source>
</evidence>
<evidence type="ECO:0000313" key="3">
    <source>
        <dbReference type="Proteomes" id="UP000233837"/>
    </source>
</evidence>
<evidence type="ECO:0000313" key="2">
    <source>
        <dbReference type="EMBL" id="PKU69451.1"/>
    </source>
</evidence>
<sequence>MRVIRNTRQSLEEFEVRGSYDLFVSSLVISIFLVYSCSSLFSPLHPQSIPLAPLPPPLGVHSPATLTAPAGHFAGNLPNRPLLPPACSKFEI</sequence>
<organism evidence="2 3">
    <name type="scientific">Dendrobium catenatum</name>
    <dbReference type="NCBI Taxonomy" id="906689"/>
    <lineage>
        <taxon>Eukaryota</taxon>
        <taxon>Viridiplantae</taxon>
        <taxon>Streptophyta</taxon>
        <taxon>Embryophyta</taxon>
        <taxon>Tracheophyta</taxon>
        <taxon>Spermatophyta</taxon>
        <taxon>Magnoliopsida</taxon>
        <taxon>Liliopsida</taxon>
        <taxon>Asparagales</taxon>
        <taxon>Orchidaceae</taxon>
        <taxon>Epidendroideae</taxon>
        <taxon>Malaxideae</taxon>
        <taxon>Dendrobiinae</taxon>
        <taxon>Dendrobium</taxon>
    </lineage>
</organism>
<accession>A0A2I0W1A7</accession>
<gene>
    <name evidence="2" type="ORF">MA16_Dca015323</name>
</gene>
<keyword evidence="3" id="KW-1185">Reference proteome</keyword>